<dbReference type="InterPro" id="IPR004045">
    <property type="entry name" value="Glutathione_S-Trfase_N"/>
</dbReference>
<keyword evidence="4" id="KW-0413">Isomerase</keyword>
<dbReference type="EC" id="5.2.1.2" evidence="4"/>
<sequence>MQLYSFFNSSASYRVRIALALKGLEYDYVSVNIRSGAQHEPHYLYEINPSPSVPALADGELKIGQSLAIVDYLDSRYPAPRLVPTDPVLRARVLELAYSVACDIHPVNNLRVLRYLQTTLQVSAQHKDAWYRHWIQEGLEVVERLLERHGTLGPWCFGDAPTLADCCLIPQIANAQRMGCDTDGFHRVMDVYEHAMAHPAFRLAEPQVQPDFVS</sequence>
<dbReference type="SFLD" id="SFLDG00358">
    <property type="entry name" value="Main_(cytGST)"/>
    <property type="match status" value="1"/>
</dbReference>
<dbReference type="Pfam" id="PF02798">
    <property type="entry name" value="GST_N"/>
    <property type="match status" value="1"/>
</dbReference>
<dbReference type="SFLD" id="SFLDS00019">
    <property type="entry name" value="Glutathione_Transferase_(cytos"/>
    <property type="match status" value="1"/>
</dbReference>
<evidence type="ECO:0000313" key="4">
    <source>
        <dbReference type="EMBL" id="MFM0721681.1"/>
    </source>
</evidence>
<organism evidence="4 5">
    <name type="scientific">Paraburkholderia strydomiana</name>
    <dbReference type="NCBI Taxonomy" id="1245417"/>
    <lineage>
        <taxon>Bacteria</taxon>
        <taxon>Pseudomonadati</taxon>
        <taxon>Pseudomonadota</taxon>
        <taxon>Betaproteobacteria</taxon>
        <taxon>Burkholderiales</taxon>
        <taxon>Burkholderiaceae</taxon>
        <taxon>Paraburkholderia</taxon>
    </lineage>
</organism>
<dbReference type="InterPro" id="IPR005955">
    <property type="entry name" value="GST_Zeta"/>
</dbReference>
<name>A0ABW9ERI9_9BURK</name>
<proteinExistence type="inferred from homology"/>
<evidence type="ECO:0000256" key="1">
    <source>
        <dbReference type="ARBA" id="ARBA00010007"/>
    </source>
</evidence>
<dbReference type="PANTHER" id="PTHR42673:SF4">
    <property type="entry name" value="MALEYLACETOACETATE ISOMERASE"/>
    <property type="match status" value="1"/>
</dbReference>
<dbReference type="InterPro" id="IPR040079">
    <property type="entry name" value="Glutathione_S-Trfase"/>
</dbReference>
<reference evidence="4 5" key="1">
    <citation type="journal article" date="2024" name="Chem. Sci.">
        <title>Discovery of megapolipeptins by genome mining of a Burkholderiales bacteria collection.</title>
        <authorList>
            <person name="Paulo B.S."/>
            <person name="Recchia M.J.J."/>
            <person name="Lee S."/>
            <person name="Fergusson C.H."/>
            <person name="Romanowski S.B."/>
            <person name="Hernandez A."/>
            <person name="Krull N."/>
            <person name="Liu D.Y."/>
            <person name="Cavanagh H."/>
            <person name="Bos A."/>
            <person name="Gray C.A."/>
            <person name="Murphy B.T."/>
            <person name="Linington R.G."/>
            <person name="Eustaquio A.S."/>
        </authorList>
    </citation>
    <scope>NUCLEOTIDE SEQUENCE [LARGE SCALE GENOMIC DNA]</scope>
    <source>
        <strain evidence="4 5">RL17-350-BIC-E</strain>
    </source>
</reference>
<feature type="domain" description="GST N-terminal" evidence="2">
    <location>
        <begin position="1"/>
        <end position="81"/>
    </location>
</feature>
<dbReference type="PROSITE" id="PS50405">
    <property type="entry name" value="GST_CTER"/>
    <property type="match status" value="1"/>
</dbReference>
<feature type="domain" description="GST C-terminal" evidence="3">
    <location>
        <begin position="86"/>
        <end position="212"/>
    </location>
</feature>
<dbReference type="InterPro" id="IPR036282">
    <property type="entry name" value="Glutathione-S-Trfase_C_sf"/>
</dbReference>
<dbReference type="SUPFAM" id="SSF52833">
    <property type="entry name" value="Thioredoxin-like"/>
    <property type="match status" value="1"/>
</dbReference>
<dbReference type="InterPro" id="IPR034330">
    <property type="entry name" value="GST_Zeta_C"/>
</dbReference>
<dbReference type="Gene3D" id="3.40.30.10">
    <property type="entry name" value="Glutaredoxin"/>
    <property type="match status" value="1"/>
</dbReference>
<keyword evidence="5" id="KW-1185">Reference proteome</keyword>
<dbReference type="InterPro" id="IPR034333">
    <property type="entry name" value="GST_Zeta_N"/>
</dbReference>
<dbReference type="Pfam" id="PF13410">
    <property type="entry name" value="GST_C_2"/>
    <property type="match status" value="1"/>
</dbReference>
<evidence type="ECO:0000313" key="5">
    <source>
        <dbReference type="Proteomes" id="UP001629392"/>
    </source>
</evidence>
<dbReference type="NCBIfam" id="TIGR01262">
    <property type="entry name" value="maiA"/>
    <property type="match status" value="1"/>
</dbReference>
<dbReference type="InterPro" id="IPR010987">
    <property type="entry name" value="Glutathione-S-Trfase_C-like"/>
</dbReference>
<accession>A0ABW9ERI9</accession>
<dbReference type="InterPro" id="IPR036249">
    <property type="entry name" value="Thioredoxin-like_sf"/>
</dbReference>
<dbReference type="EMBL" id="JAQQCL010000051">
    <property type="protein sequence ID" value="MFM0721681.1"/>
    <property type="molecule type" value="Genomic_DNA"/>
</dbReference>
<dbReference type="SUPFAM" id="SSF47616">
    <property type="entry name" value="GST C-terminal domain-like"/>
    <property type="match status" value="1"/>
</dbReference>
<comment type="caution">
    <text evidence="4">The sequence shown here is derived from an EMBL/GenBank/DDBJ whole genome shotgun (WGS) entry which is preliminary data.</text>
</comment>
<dbReference type="GO" id="GO:0016034">
    <property type="term" value="F:maleylacetoacetate isomerase activity"/>
    <property type="evidence" value="ECO:0007669"/>
    <property type="project" value="UniProtKB-EC"/>
</dbReference>
<gene>
    <name evidence="4" type="primary">maiA</name>
    <name evidence="4" type="ORF">PQQ73_35920</name>
</gene>
<dbReference type="PROSITE" id="PS50404">
    <property type="entry name" value="GST_NTER"/>
    <property type="match status" value="1"/>
</dbReference>
<protein>
    <submittedName>
        <fullName evidence="4">Maleylacetoacetate isomerase</fullName>
        <ecNumber evidence="4">5.2.1.2</ecNumber>
    </submittedName>
</protein>
<comment type="similarity">
    <text evidence="1">Belongs to the GST superfamily. Zeta family.</text>
</comment>
<evidence type="ECO:0000259" key="2">
    <source>
        <dbReference type="PROSITE" id="PS50404"/>
    </source>
</evidence>
<dbReference type="RefSeq" id="WP_408157803.1">
    <property type="nucleotide sequence ID" value="NZ_JAQQCL010000051.1"/>
</dbReference>
<dbReference type="Gene3D" id="1.20.1050.10">
    <property type="match status" value="1"/>
</dbReference>
<dbReference type="CDD" id="cd03191">
    <property type="entry name" value="GST_C_Zeta"/>
    <property type="match status" value="1"/>
</dbReference>
<dbReference type="PANTHER" id="PTHR42673">
    <property type="entry name" value="MALEYLACETOACETATE ISOMERASE"/>
    <property type="match status" value="1"/>
</dbReference>
<evidence type="ECO:0000259" key="3">
    <source>
        <dbReference type="PROSITE" id="PS50405"/>
    </source>
</evidence>
<dbReference type="Proteomes" id="UP001629392">
    <property type="component" value="Unassembled WGS sequence"/>
</dbReference>
<dbReference type="CDD" id="cd03042">
    <property type="entry name" value="GST_N_Zeta"/>
    <property type="match status" value="1"/>
</dbReference>